<reference evidence="4" key="1">
    <citation type="submission" date="2025-08" db="UniProtKB">
        <authorList>
            <consortium name="RefSeq"/>
        </authorList>
    </citation>
    <scope>IDENTIFICATION</scope>
    <source>
        <tissue evidence="4">Entire body</tissue>
    </source>
</reference>
<keyword evidence="3" id="KW-1185">Reference proteome</keyword>
<organism evidence="3 4">
    <name type="scientific">Agrilus planipennis</name>
    <name type="common">Emerald ash borer</name>
    <name type="synonym">Agrilus marcopoli</name>
    <dbReference type="NCBI Taxonomy" id="224129"/>
    <lineage>
        <taxon>Eukaryota</taxon>
        <taxon>Metazoa</taxon>
        <taxon>Ecdysozoa</taxon>
        <taxon>Arthropoda</taxon>
        <taxon>Hexapoda</taxon>
        <taxon>Insecta</taxon>
        <taxon>Pterygota</taxon>
        <taxon>Neoptera</taxon>
        <taxon>Endopterygota</taxon>
        <taxon>Coleoptera</taxon>
        <taxon>Polyphaga</taxon>
        <taxon>Elateriformia</taxon>
        <taxon>Buprestoidea</taxon>
        <taxon>Buprestidae</taxon>
        <taxon>Agrilinae</taxon>
        <taxon>Agrilus</taxon>
    </lineage>
</organism>
<dbReference type="SUPFAM" id="SSF64268">
    <property type="entry name" value="PX domain"/>
    <property type="match status" value="1"/>
</dbReference>
<evidence type="ECO:0000256" key="1">
    <source>
        <dbReference type="SAM" id="MobiDB-lite"/>
    </source>
</evidence>
<name>A0A7F5RK48_AGRPL</name>
<dbReference type="RefSeq" id="XP_025836331.1">
    <property type="nucleotide sequence ID" value="XM_025980546.1"/>
</dbReference>
<dbReference type="SMART" id="SM00312">
    <property type="entry name" value="PX"/>
    <property type="match status" value="1"/>
</dbReference>
<dbReference type="Pfam" id="PF00787">
    <property type="entry name" value="PX"/>
    <property type="match status" value="1"/>
</dbReference>
<feature type="domain" description="PX" evidence="2">
    <location>
        <begin position="135"/>
        <end position="257"/>
    </location>
</feature>
<dbReference type="InterPro" id="IPR001683">
    <property type="entry name" value="PX_dom"/>
</dbReference>
<gene>
    <name evidence="4" type="primary">LOC108737016</name>
</gene>
<dbReference type="InterPro" id="IPR036871">
    <property type="entry name" value="PX_dom_sf"/>
</dbReference>
<dbReference type="PANTHER" id="PTHR47194:SF3">
    <property type="entry name" value="SORTING NEXIN 29"/>
    <property type="match status" value="1"/>
</dbReference>
<feature type="compositionally biased region" description="Basic and acidic residues" evidence="1">
    <location>
        <begin position="109"/>
        <end position="118"/>
    </location>
</feature>
<accession>A0A7F5RK48</accession>
<sequence length="257" mass="29800">MFSHYNETEVSDNKLISLIKDRLRFSEGDNSEVFEQLKQLLTQQKFEETEQSKQFLGYSFNKDNPSVNKITSCSTSCLASICASSSHQELDHLSCSPKSQTEGELSSDDDTKHFHDFPHPSASRSMLRDINENNCDNIISITNYILRGAGNQTHYEYEVKINTTDDKWTVYRRYSRFRELYLVMKSKYGQKVSNIPFPPRQLFRNTEAVAKNRKRQLETYLRLLIQSLGEPITREALINISPFFKKGIFENGKYSTS</sequence>
<feature type="region of interest" description="Disordered" evidence="1">
    <location>
        <begin position="93"/>
        <end position="123"/>
    </location>
</feature>
<dbReference type="Gene3D" id="3.30.1520.10">
    <property type="entry name" value="Phox-like domain"/>
    <property type="match status" value="1"/>
</dbReference>
<proteinExistence type="predicted"/>
<dbReference type="Proteomes" id="UP000192223">
    <property type="component" value="Unplaced"/>
</dbReference>
<evidence type="ECO:0000313" key="3">
    <source>
        <dbReference type="Proteomes" id="UP000192223"/>
    </source>
</evidence>
<dbReference type="AlphaFoldDB" id="A0A7F5RK48"/>
<dbReference type="GeneID" id="108737016"/>
<protein>
    <submittedName>
        <fullName evidence="4">Kinesin-like protein Klp98A isoform X2</fullName>
    </submittedName>
</protein>
<dbReference type="GO" id="GO:0035091">
    <property type="term" value="F:phosphatidylinositol binding"/>
    <property type="evidence" value="ECO:0007669"/>
    <property type="project" value="InterPro"/>
</dbReference>
<dbReference type="PANTHER" id="PTHR47194">
    <property type="entry name" value="SORTING NEXIN-29-RELATED"/>
    <property type="match status" value="1"/>
</dbReference>
<dbReference type="OrthoDB" id="6723241at2759"/>
<evidence type="ECO:0000313" key="4">
    <source>
        <dbReference type="RefSeq" id="XP_025836331.1"/>
    </source>
</evidence>
<evidence type="ECO:0000259" key="2">
    <source>
        <dbReference type="PROSITE" id="PS50195"/>
    </source>
</evidence>
<dbReference type="PROSITE" id="PS50195">
    <property type="entry name" value="PX"/>
    <property type="match status" value="1"/>
</dbReference>